<gene>
    <name evidence="4" type="ORF">C2845_PM15G21260</name>
</gene>
<dbReference type="GO" id="GO:0005773">
    <property type="term" value="C:vacuole"/>
    <property type="evidence" value="ECO:0007669"/>
    <property type="project" value="TreeGrafter"/>
</dbReference>
<dbReference type="EMBL" id="PQIB02000013">
    <property type="protein sequence ID" value="RLM75666.1"/>
    <property type="molecule type" value="Genomic_DNA"/>
</dbReference>
<feature type="region of interest" description="Disordered" evidence="3">
    <location>
        <begin position="1"/>
        <end position="66"/>
    </location>
</feature>
<keyword evidence="2" id="KW-0378">Hydrolase</keyword>
<sequence>MAAGAAATAEAEAEADRIASLPGQPPVNFSMYSGYVSGRSSTGSSRRPARPRSPCRSCSGSTAAPGARCSSVGYVVNMLFLDSPAGIGYSYSNATADLYTAGDNPTAHDSYNFLVNWLEQFPQYKHRDFYITGESYAGEF</sequence>
<name>A0A3L6QDJ1_PANMI</name>
<dbReference type="PRINTS" id="PR00724">
    <property type="entry name" value="CRBOXYPTASEC"/>
</dbReference>
<dbReference type="Proteomes" id="UP000275267">
    <property type="component" value="Unassembled WGS sequence"/>
</dbReference>
<feature type="compositionally biased region" description="Low complexity" evidence="3">
    <location>
        <begin position="37"/>
        <end position="62"/>
    </location>
</feature>
<dbReference type="PROSITE" id="PS00131">
    <property type="entry name" value="CARBOXYPEPT_SER_SER"/>
    <property type="match status" value="1"/>
</dbReference>
<dbReference type="InterPro" id="IPR018202">
    <property type="entry name" value="Ser_caboxypep_ser_AS"/>
</dbReference>
<dbReference type="GO" id="GO:0004185">
    <property type="term" value="F:serine-type carboxypeptidase activity"/>
    <property type="evidence" value="ECO:0007669"/>
    <property type="project" value="UniProtKB-UniRule"/>
</dbReference>
<dbReference type="PANTHER" id="PTHR11802:SF106">
    <property type="entry name" value="CARBOXYPEPTIDASE"/>
    <property type="match status" value="1"/>
</dbReference>
<keyword evidence="2" id="KW-0645">Protease</keyword>
<dbReference type="InterPro" id="IPR029058">
    <property type="entry name" value="AB_hydrolase_fold"/>
</dbReference>
<dbReference type="AlphaFoldDB" id="A0A3L6QDJ1"/>
<keyword evidence="2" id="KW-0121">Carboxypeptidase</keyword>
<dbReference type="SUPFAM" id="SSF53474">
    <property type="entry name" value="alpha/beta-Hydrolases"/>
    <property type="match status" value="1"/>
</dbReference>
<reference evidence="5" key="1">
    <citation type="journal article" date="2019" name="Nat. Commun.">
        <title>The genome of broomcorn millet.</title>
        <authorList>
            <person name="Zou C."/>
            <person name="Miki D."/>
            <person name="Li D."/>
            <person name="Tang Q."/>
            <person name="Xiao L."/>
            <person name="Rajput S."/>
            <person name="Deng P."/>
            <person name="Jia W."/>
            <person name="Huang R."/>
            <person name="Zhang M."/>
            <person name="Sun Y."/>
            <person name="Hu J."/>
            <person name="Fu X."/>
            <person name="Schnable P.S."/>
            <person name="Li F."/>
            <person name="Zhang H."/>
            <person name="Feng B."/>
            <person name="Zhu X."/>
            <person name="Liu R."/>
            <person name="Schnable J.C."/>
            <person name="Zhu J.-K."/>
            <person name="Zhang H."/>
        </authorList>
    </citation>
    <scope>NUCLEOTIDE SEQUENCE [LARGE SCALE GENOMIC DNA]</scope>
</reference>
<dbReference type="STRING" id="4540.A0A3L6QDJ1"/>
<protein>
    <recommendedName>
        <fullName evidence="2">Carboxypeptidase</fullName>
        <ecNumber evidence="2">3.4.16.-</ecNumber>
    </recommendedName>
</protein>
<comment type="similarity">
    <text evidence="1 2">Belongs to the peptidase S10 family.</text>
</comment>
<dbReference type="InterPro" id="IPR001563">
    <property type="entry name" value="Peptidase_S10"/>
</dbReference>
<comment type="caution">
    <text evidence="4">The sequence shown here is derived from an EMBL/GenBank/DDBJ whole genome shotgun (WGS) entry which is preliminary data.</text>
</comment>
<organism evidence="4 5">
    <name type="scientific">Panicum miliaceum</name>
    <name type="common">Proso millet</name>
    <name type="synonym">Broomcorn millet</name>
    <dbReference type="NCBI Taxonomy" id="4540"/>
    <lineage>
        <taxon>Eukaryota</taxon>
        <taxon>Viridiplantae</taxon>
        <taxon>Streptophyta</taxon>
        <taxon>Embryophyta</taxon>
        <taxon>Tracheophyta</taxon>
        <taxon>Spermatophyta</taxon>
        <taxon>Magnoliopsida</taxon>
        <taxon>Liliopsida</taxon>
        <taxon>Poales</taxon>
        <taxon>Poaceae</taxon>
        <taxon>PACMAD clade</taxon>
        <taxon>Panicoideae</taxon>
        <taxon>Panicodae</taxon>
        <taxon>Paniceae</taxon>
        <taxon>Panicinae</taxon>
        <taxon>Panicum</taxon>
        <taxon>Panicum sect. Panicum</taxon>
    </lineage>
</organism>
<dbReference type="Pfam" id="PF00450">
    <property type="entry name" value="Peptidase_S10"/>
    <property type="match status" value="1"/>
</dbReference>
<evidence type="ECO:0000256" key="2">
    <source>
        <dbReference type="RuleBase" id="RU361156"/>
    </source>
</evidence>
<keyword evidence="5" id="KW-1185">Reference proteome</keyword>
<accession>A0A3L6QDJ1</accession>
<evidence type="ECO:0000256" key="3">
    <source>
        <dbReference type="SAM" id="MobiDB-lite"/>
    </source>
</evidence>
<evidence type="ECO:0000256" key="1">
    <source>
        <dbReference type="ARBA" id="ARBA00009431"/>
    </source>
</evidence>
<evidence type="ECO:0000313" key="4">
    <source>
        <dbReference type="EMBL" id="RLM75666.1"/>
    </source>
</evidence>
<dbReference type="PANTHER" id="PTHR11802">
    <property type="entry name" value="SERINE PROTEASE FAMILY S10 SERINE CARBOXYPEPTIDASE"/>
    <property type="match status" value="1"/>
</dbReference>
<dbReference type="EC" id="3.4.16.-" evidence="2"/>
<dbReference type="GO" id="GO:0006508">
    <property type="term" value="P:proteolysis"/>
    <property type="evidence" value="ECO:0007669"/>
    <property type="project" value="UniProtKB-KW"/>
</dbReference>
<dbReference type="Gene3D" id="3.40.50.1820">
    <property type="entry name" value="alpha/beta hydrolase"/>
    <property type="match status" value="1"/>
</dbReference>
<evidence type="ECO:0000313" key="5">
    <source>
        <dbReference type="Proteomes" id="UP000275267"/>
    </source>
</evidence>
<feature type="compositionally biased region" description="Low complexity" evidence="3">
    <location>
        <begin position="1"/>
        <end position="10"/>
    </location>
</feature>
<proteinExistence type="inferred from homology"/>
<dbReference type="OrthoDB" id="443318at2759"/>